<gene>
    <name evidence="1" type="ORF">SaccyDRAFT_4204</name>
</gene>
<sequence length="83" mass="9161">MPFNLTFSPDPAARAGTQAFCFVDESATLVVYADPDCLTIEPPRDPALWPDFAKFLCQLRNAADELAGWLKREPACSGVEQQE</sequence>
<organism evidence="1 2">
    <name type="scientific">Saccharomonospora cyanea NA-134</name>
    <dbReference type="NCBI Taxonomy" id="882082"/>
    <lineage>
        <taxon>Bacteria</taxon>
        <taxon>Bacillati</taxon>
        <taxon>Actinomycetota</taxon>
        <taxon>Actinomycetes</taxon>
        <taxon>Pseudonocardiales</taxon>
        <taxon>Pseudonocardiaceae</taxon>
        <taxon>Saccharomonospora</taxon>
    </lineage>
</organism>
<name>H5XKZ0_9PSEU</name>
<evidence type="ECO:0000313" key="1">
    <source>
        <dbReference type="EMBL" id="EHR63022.1"/>
    </source>
</evidence>
<proteinExistence type="predicted"/>
<dbReference type="HOGENOM" id="CLU_2550880_0_0_11"/>
<dbReference type="AlphaFoldDB" id="H5XKZ0"/>
<accession>H5XKZ0</accession>
<dbReference type="STRING" id="882082.SaccyDRAFT_4204"/>
<evidence type="ECO:0000313" key="2">
    <source>
        <dbReference type="Proteomes" id="UP000002791"/>
    </source>
</evidence>
<keyword evidence="2" id="KW-1185">Reference proteome</keyword>
<dbReference type="Proteomes" id="UP000002791">
    <property type="component" value="Chromosome"/>
</dbReference>
<dbReference type="OrthoDB" id="3697438at2"/>
<dbReference type="EMBL" id="CM001440">
    <property type="protein sequence ID" value="EHR63022.1"/>
    <property type="molecule type" value="Genomic_DNA"/>
</dbReference>
<protein>
    <submittedName>
        <fullName evidence="1">Uncharacterized protein</fullName>
    </submittedName>
</protein>
<dbReference type="RefSeq" id="WP_005459078.1">
    <property type="nucleotide sequence ID" value="NZ_CM001440.1"/>
</dbReference>
<reference evidence="1 2" key="1">
    <citation type="submission" date="2011-11" db="EMBL/GenBank/DDBJ databases">
        <title>The Noncontiguous Finished sequence of Saccharomonospora cyanea NA-134.</title>
        <authorList>
            <consortium name="US DOE Joint Genome Institute"/>
            <person name="Lucas S."/>
            <person name="Han J."/>
            <person name="Lapidus A."/>
            <person name="Cheng J.-F."/>
            <person name="Goodwin L."/>
            <person name="Pitluck S."/>
            <person name="Peters L."/>
            <person name="Ovchinnikova G."/>
            <person name="Lu M."/>
            <person name="Detter J.C."/>
            <person name="Han C."/>
            <person name="Tapia R."/>
            <person name="Land M."/>
            <person name="Hauser L."/>
            <person name="Kyrpides N."/>
            <person name="Ivanova N."/>
            <person name="Pagani I."/>
            <person name="Brambilla E.-M."/>
            <person name="Klenk H.-P."/>
            <person name="Woyke T."/>
        </authorList>
    </citation>
    <scope>NUCLEOTIDE SEQUENCE [LARGE SCALE GENOMIC DNA]</scope>
    <source>
        <strain evidence="1 2">NA-134</strain>
    </source>
</reference>